<organism evidence="1 2">
    <name type="scientific">Racocetra persica</name>
    <dbReference type="NCBI Taxonomy" id="160502"/>
    <lineage>
        <taxon>Eukaryota</taxon>
        <taxon>Fungi</taxon>
        <taxon>Fungi incertae sedis</taxon>
        <taxon>Mucoromycota</taxon>
        <taxon>Glomeromycotina</taxon>
        <taxon>Glomeromycetes</taxon>
        <taxon>Diversisporales</taxon>
        <taxon>Gigasporaceae</taxon>
        <taxon>Racocetra</taxon>
    </lineage>
</organism>
<gene>
    <name evidence="1" type="ORF">RPERSI_LOCUS3519</name>
</gene>
<evidence type="ECO:0000313" key="1">
    <source>
        <dbReference type="EMBL" id="CAG8540209.1"/>
    </source>
</evidence>
<protein>
    <submittedName>
        <fullName evidence="1">8983_t:CDS:1</fullName>
    </submittedName>
</protein>
<sequence length="65" mass="7349">QVEPKRIRIVAGKDLEPLEGPNQKDLESLILRRKEFGAAEKTERKDLECCRKGFGAAGRTEPEKI</sequence>
<dbReference type="EMBL" id="CAJVQC010004408">
    <property type="protein sequence ID" value="CAG8540209.1"/>
    <property type="molecule type" value="Genomic_DNA"/>
</dbReference>
<reference evidence="1" key="1">
    <citation type="submission" date="2021-06" db="EMBL/GenBank/DDBJ databases">
        <authorList>
            <person name="Kallberg Y."/>
            <person name="Tangrot J."/>
            <person name="Rosling A."/>
        </authorList>
    </citation>
    <scope>NUCLEOTIDE SEQUENCE</scope>
    <source>
        <strain evidence="1">MA461A</strain>
    </source>
</reference>
<evidence type="ECO:0000313" key="2">
    <source>
        <dbReference type="Proteomes" id="UP000789920"/>
    </source>
</evidence>
<keyword evidence="2" id="KW-1185">Reference proteome</keyword>
<proteinExistence type="predicted"/>
<accession>A0ACA9LMW8</accession>
<feature type="non-terminal residue" evidence="1">
    <location>
        <position position="1"/>
    </location>
</feature>
<name>A0ACA9LMW8_9GLOM</name>
<comment type="caution">
    <text evidence="1">The sequence shown here is derived from an EMBL/GenBank/DDBJ whole genome shotgun (WGS) entry which is preliminary data.</text>
</comment>
<dbReference type="Proteomes" id="UP000789920">
    <property type="component" value="Unassembled WGS sequence"/>
</dbReference>